<evidence type="ECO:0000313" key="5">
    <source>
        <dbReference type="Proteomes" id="UP001186944"/>
    </source>
</evidence>
<name>A0AA88XEZ8_PINIB</name>
<dbReference type="Proteomes" id="UP001186944">
    <property type="component" value="Unassembled WGS sequence"/>
</dbReference>
<organism evidence="4 5">
    <name type="scientific">Pinctada imbricata</name>
    <name type="common">Atlantic pearl-oyster</name>
    <name type="synonym">Pinctada martensii</name>
    <dbReference type="NCBI Taxonomy" id="66713"/>
    <lineage>
        <taxon>Eukaryota</taxon>
        <taxon>Metazoa</taxon>
        <taxon>Spiralia</taxon>
        <taxon>Lophotrochozoa</taxon>
        <taxon>Mollusca</taxon>
        <taxon>Bivalvia</taxon>
        <taxon>Autobranchia</taxon>
        <taxon>Pteriomorphia</taxon>
        <taxon>Pterioida</taxon>
        <taxon>Pterioidea</taxon>
        <taxon>Pteriidae</taxon>
        <taxon>Pinctada</taxon>
    </lineage>
</organism>
<keyword evidence="5" id="KW-1185">Reference proteome</keyword>
<dbReference type="InterPro" id="IPR002227">
    <property type="entry name" value="Tyrosinase_Cu-bd"/>
</dbReference>
<dbReference type="Pfam" id="PF00264">
    <property type="entry name" value="Tyrosinase"/>
    <property type="match status" value="1"/>
</dbReference>
<feature type="domain" description="Tyrosinase copper-binding" evidence="3">
    <location>
        <begin position="117"/>
        <end position="128"/>
    </location>
</feature>
<dbReference type="EMBL" id="VSWD01000014">
    <property type="protein sequence ID" value="KAK3083353.1"/>
    <property type="molecule type" value="Genomic_DNA"/>
</dbReference>
<dbReference type="AlphaFoldDB" id="A0AA88XEZ8"/>
<evidence type="ECO:0000313" key="4">
    <source>
        <dbReference type="EMBL" id="KAK3083353.1"/>
    </source>
</evidence>
<comment type="caution">
    <text evidence="4">The sequence shown here is derived from an EMBL/GenBank/DDBJ whole genome shotgun (WGS) entry which is preliminary data.</text>
</comment>
<dbReference type="PROSITE" id="PS00498">
    <property type="entry name" value="TYROSINASE_2"/>
    <property type="match status" value="1"/>
</dbReference>
<evidence type="ECO:0000259" key="3">
    <source>
        <dbReference type="PROSITE" id="PS00498"/>
    </source>
</evidence>
<dbReference type="InterPro" id="IPR050316">
    <property type="entry name" value="Tyrosinase/Hemocyanin"/>
</dbReference>
<reference evidence="4" key="1">
    <citation type="submission" date="2019-08" db="EMBL/GenBank/DDBJ databases">
        <title>The improved chromosome-level genome for the pearl oyster Pinctada fucata martensii using PacBio sequencing and Hi-C.</title>
        <authorList>
            <person name="Zheng Z."/>
        </authorList>
    </citation>
    <scope>NUCLEOTIDE SEQUENCE</scope>
    <source>
        <strain evidence="4">ZZ-2019</strain>
        <tissue evidence="4">Adductor muscle</tissue>
    </source>
</reference>
<evidence type="ECO:0000256" key="2">
    <source>
        <dbReference type="ARBA" id="ARBA00023008"/>
    </source>
</evidence>
<sequence length="297" mass="34030">MPGTQQVHSVTFSDKLFGNGYGTVINGPFRNWKLFQPYNYRLRRNIGQEGSLTRPEVVDLIAFNPKIIRTTQIVAGSGAQGFDDPDTGMRHSLERCHDNTHVYIGGVFTSLKVTAQDPVFWFFHAYIDYVWELFRQKQRKHGIDPSKDYPEHGGEDHKAIRTMVPFFAFRNIDGYSNMFTEKIYRYAPHPTCGNRCGGASKKFLYCPRRHHRRTRCVSRSSNVDIVPDKTLKEIENPVLEKFVRGNLASRAIVNAISLEVAKKDGKVELPDPRFSAAFNDDRVVVDQKDPYFKNGVH</sequence>
<protein>
    <recommendedName>
        <fullName evidence="3">Tyrosinase copper-binding domain-containing protein</fullName>
    </recommendedName>
</protein>
<dbReference type="PANTHER" id="PTHR11474">
    <property type="entry name" value="TYROSINASE FAMILY MEMBER"/>
    <property type="match status" value="1"/>
</dbReference>
<evidence type="ECO:0000256" key="1">
    <source>
        <dbReference type="ARBA" id="ARBA00022723"/>
    </source>
</evidence>
<dbReference type="GO" id="GO:0046872">
    <property type="term" value="F:metal ion binding"/>
    <property type="evidence" value="ECO:0007669"/>
    <property type="project" value="UniProtKB-KW"/>
</dbReference>
<keyword evidence="2" id="KW-0186">Copper</keyword>
<gene>
    <name evidence="4" type="ORF">FSP39_020616</name>
</gene>
<dbReference type="Gene3D" id="1.10.1280.10">
    <property type="entry name" value="Di-copper center containing domain from catechol oxidase"/>
    <property type="match status" value="1"/>
</dbReference>
<keyword evidence="1" id="KW-0479">Metal-binding</keyword>
<dbReference type="PANTHER" id="PTHR11474:SF126">
    <property type="entry name" value="TYROSINASE-LIKE PROTEIN TYR-1-RELATED"/>
    <property type="match status" value="1"/>
</dbReference>
<proteinExistence type="predicted"/>
<dbReference type="InterPro" id="IPR008922">
    <property type="entry name" value="Di-copper_centre_dom_sf"/>
</dbReference>
<dbReference type="GO" id="GO:0016491">
    <property type="term" value="F:oxidoreductase activity"/>
    <property type="evidence" value="ECO:0007669"/>
    <property type="project" value="InterPro"/>
</dbReference>
<accession>A0AA88XEZ8</accession>
<dbReference type="SUPFAM" id="SSF48056">
    <property type="entry name" value="Di-copper centre-containing domain"/>
    <property type="match status" value="1"/>
</dbReference>